<feature type="region of interest" description="Disordered" evidence="8">
    <location>
        <begin position="2881"/>
        <end position="2919"/>
    </location>
</feature>
<evidence type="ECO:0000256" key="8">
    <source>
        <dbReference type="SAM" id="MobiDB-lite"/>
    </source>
</evidence>
<evidence type="ECO:0000256" key="2">
    <source>
        <dbReference type="ARBA" id="ARBA00004906"/>
    </source>
</evidence>
<dbReference type="GeneID" id="95981148"/>
<feature type="domain" description="HECT" evidence="10">
    <location>
        <begin position="3219"/>
        <end position="3555"/>
    </location>
</feature>
<feature type="compositionally biased region" description="Basic and acidic residues" evidence="8">
    <location>
        <begin position="1697"/>
        <end position="1710"/>
    </location>
</feature>
<feature type="region of interest" description="Disordered" evidence="8">
    <location>
        <begin position="2405"/>
        <end position="2498"/>
    </location>
</feature>
<evidence type="ECO:0000259" key="10">
    <source>
        <dbReference type="PROSITE" id="PS50237"/>
    </source>
</evidence>
<feature type="compositionally biased region" description="Basic and acidic residues" evidence="8">
    <location>
        <begin position="2405"/>
        <end position="2430"/>
    </location>
</feature>
<evidence type="ECO:0000256" key="1">
    <source>
        <dbReference type="ARBA" id="ARBA00000885"/>
    </source>
</evidence>
<feature type="domain" description="UBA" evidence="9">
    <location>
        <begin position="1264"/>
        <end position="1304"/>
    </location>
</feature>
<dbReference type="Pfam" id="PF14377">
    <property type="entry name" value="UBM"/>
    <property type="match status" value="2"/>
</dbReference>
<feature type="region of interest" description="Disordered" evidence="8">
    <location>
        <begin position="210"/>
        <end position="245"/>
    </location>
</feature>
<feature type="compositionally biased region" description="Acidic residues" evidence="8">
    <location>
        <begin position="2450"/>
        <end position="2487"/>
    </location>
</feature>
<feature type="compositionally biased region" description="Low complexity" evidence="8">
    <location>
        <begin position="1321"/>
        <end position="1354"/>
    </location>
</feature>
<feature type="compositionally biased region" description="Acidic residues" evidence="8">
    <location>
        <begin position="2004"/>
        <end position="2032"/>
    </location>
</feature>
<feature type="compositionally biased region" description="Basic and acidic residues" evidence="8">
    <location>
        <begin position="2117"/>
        <end position="2142"/>
    </location>
</feature>
<name>A0ABR3QCA1_9TREE</name>
<evidence type="ECO:0000259" key="9">
    <source>
        <dbReference type="PROSITE" id="PS50030"/>
    </source>
</evidence>
<keyword evidence="12" id="KW-1185">Reference proteome</keyword>
<dbReference type="SUPFAM" id="SSF46934">
    <property type="entry name" value="UBA-like"/>
    <property type="match status" value="1"/>
</dbReference>
<feature type="compositionally biased region" description="Polar residues" evidence="8">
    <location>
        <begin position="1711"/>
        <end position="1724"/>
    </location>
</feature>
<sequence>MKGRKSTRKVVPPPPDVEALIKRLNDAEDQELVSILEPVQIWQFPRGDMHAWVPITKKFITILGNMRDSYGLGAGSSKPCKFQLNEFTPRDKELVLAILHFIRLLMENCTNRKLFDGYEVLGDLLLTSDLDVLEALLYVFLRPLQQYLSQMPTSPELSHILRQRLLALARGWDRFHLAGVDLVAYASHPDNLVLPDDVASLHLQFYPPQDSAPAASTSPVKATHAPLAAPHETPTRPSLSHAKSEQRVALTPLQNKLTQPVLDSSMVTVDLGNVAETMPNDYLDRLAALAEEYKMDAEEQLAALNKVRLIVLSKDRDTRRKLLTCRLLVLGCYIIFSSQDAVQSNIFLYEPDLITEIAELLVPGRNVGDSVVASALVALDSACHHRTEVLTSINANVNHGIIMTLLRSIVTKLNNGDDVSKDIVDALLSLITYIISLPFHSNLIVGAGLIPLLLEMLQAKGMRRSQYIPRITTLIDQGVYHHPPALQAFTNADGVNVLVSRIKDEVKAVTEQPPPVDPTGLVSVDSLIAFTTNPLKAELRSLYRMLQSTGGADGFRNVVDTDLPKSLKRIFTNADKFGLRNFGLAINIMSTIIHNEPTSLSILQEMQLPQTLYAELEKKMPEPFEIVYVMPNAIGAICLNAAGLQETLDHFDVIANIPRVAISWSTDDPTERDHVTSIGAALDELVRHHPALRSKVLESVTALLRETIEDGKNFKPSAKRANEYAVDASETAADEAMDVESVDNKESLNNNKPLTRLTNTIKLLSGLLRNAAICRDFIKDGGIELVLSIASLPCIPVKFSSTEAAYAFPALLRVVGEQEHLALTERLVKSVHQELEALPELWKDSAKARETWEHLADNDSPAAGEPNLFRNAAGLAMRLTFLTEYLSLNVGSQRSGTALIKTLGVSSGSSFVPELGLLHRVCLQEHVIFRDIVPDTSSESTAPAQPSGDPPAVPSSTDAAAPTQPAAVSLEVSTTTQTGESSTQTVGPAATAEADKANKIPTRAETVQTLVTRMHATLTKFFRLSVRLIFNKRVPESSHKAEAGPLASAISDIIIGHLKCSDEVPQKALAIDTAALGLATMLLFDERGVDGHLATTLFIPFDKKDGMTVLLDNTKRIIEAMDAVPQMAADARSKEQTKEYNQAVSGVRIAFSVLSSFSSPRSLVESPQTHIIEQRELSLPSKKRFSAINTFVRLRLDIFPIAQHFWMAAWLHTLPLPVLRIGVATFLELMAGKGEEMEVTLAAPPQVSAEPIIRQAPVPRPQIVANPAMIQQLVDMGFGRSAAERALVRARNNVTAATELILMNPHLFPIDEPAPAPAAAPPAAEASSSDAAAAPEASAAAASDAPAVAAEEVSTPPEQIASGSGPAPQAPAEPSPEAKESKEVEMEDDSGPSPTVAWERQREELETLRTKSKPEVPVRALQLLDEVEELVFDLLPAFPSGVEGATFVINSVDWAIKQVDNSHRDQFIAARLRLLAVFARGGTPIDLPVEESKRAFAILMSLSVETDPRPKWLSAYLLAAESILLMTYTVAEAKLGDAPTNAVVRTADFGDAPAQLLATALKTLTAKDLTRDELMSCMRLVVVLTRHNAAEVNADVVRPVLSNFTQPNKNLAGCQPYLAMVTRHAFDSLDTLRDVMRREIREWMTPTRNKVTDVNHFARQLRQMAYRDSGTFLNAVEDECSLVDPGPVSSVYHIRSKREDKKPEDSKDTTGDNSTQVPASSDPFQRSGADSFESHPVMDYLVSELGTALRTIQQEEAGRKKATDTPDAKASETETDAYTYAGLVLSVITELVGSYFSAKKAFMAAVRHGALYGHGKGRSGIAVVLNDLVCSATLADVQDKTSGTSNADATRRLTLSSWSTSLIVALCANVVGTTDLKDIPEDLVIVRKLVLDSVSKAFKDTYSSTPDPNARYGRLWALGELVYRLLTSRSSVVPRQGDESSLHIAKTMLEKSFVGLMTSSLSEVDLNYPDVRNVLVSLLKALEHLTKISIKWGKTESKKREGSTEVESDDDEETTSDEASDIDMSDEDEADGPDLYRNSALGILGGGDIDIDDDDDDDGSEMDDEDELMEAFGDEIDDVMDDDEGTEPSDDEDDEDDGGDMEGDWSTEDEGDEHDEDDHVHIEDDVELHDMDHDAEVAWDHDEMPEDDMEEFDSENEEEDGFMENEDFHAGLDIVEEDELEDFDEDDMGLDSSEGFDVMNDGRPSVMSNGPGDNSGHWGWQEQAPRPSDLSRRSRLMDVDGAASSLFGLPSRSTADYTQHPLLAGARGQAVPGRSPHNPFGNLSSLNDLIASIEGLGGPQAVQFLESVVNQSRHAGADAIRVDLAQRHDGGFGLSIGGRSFSVPPPSHRQLPASAEEIQSEYKPRPTLQRWLEEQNIFPYASPEQLARLVIHLINRLLPAARKAADEEAERQRQNEAKEAEAAAKKREEEQALAASVDLPDSRPLTAVQLDDDEDEDDDDDDVDMDTDEEEDDDDDEAGDEDEEVVDDGPRITVTIHGEEVDITDTGIDPEFLNALPDDMRADVVEQHRREQSRLTRPPANEPASSSQINPEFLDALPPDIRAEVIMQETMETARRNNQAAAAAQASAAAQAVAAAQHQRMNLGSLNAPGGLPLPVGGGALFDIEPDFRNILNNSQLVNMFSRGGVPGANALAASGSSSSKPKRDAIQLLERPGVASLVRLLFFPEAIRKGYLLRTLVNLCENSKTRADLLNLLLSIVQDGSGDLPAVDRSFQQMSLRGLATPKATQTPKGKAVETPAAAPPVTAGLFSHLQSDHIPTFIAQRCFEALSFIVGANSQAVTYFLTEHEQPVGLKKLAAKKGKGKEKYLPQTKFPIVILIGLLDRPNMLKTPGMMESLTSLLAAITKPLASLQATPATADAEGAPKAIEAASAAPPAATAATEGAESSAPTTSAAADATTSTAAVVPATTSSDKATLKAPVIPPNVLRLVVNCLTIGDCSSRTFTHTLIVLQNLSCVPDAKAVIVSELCSRSQQLGVTIQDELRELGTVLANKDHELDSVTLTKFSPASSSQAQLLRLLKTIDYLYNTKAGESKEQEKDDEAQAREIFSSFDFASMWKQLGDCLTLAEARDSTDQIAAVLLPLVEALMVVCKHTRPAQAQDVVMSPMLSPTTPPPNDLFLQFTTTHRKVLNAIVRNNPSLMSGSFSLLVANPRVLEFDNKRNWFFLKLKRKREQLSYQSIHLNVRRQYVLEDSYRALVHRGGDEFKFGKINVRFINEDGVDAGGVTREWYSVLAQQIFDPDVALFEPCAADKQTYQPNKHSSQAVDNHLSWFKFVGRIIGKAIYDGRLLDAYFSRAFYKQILGRSVDMRDLESIDPEYHKSLQWMLDNDITGVIDQEFTIEDDSFGEKKVVELKEGGAKIEVTEENKAEYISLLCAYRLENSTKDQMNAFLSGFYEVIPRQLIQIFEPDQLELLISGITTIDVDELKNSTQMSGWKGSDPEISWFWRAVRSFSQEERSRFLMFVTSSSRVPLGGFSQLQGSSGTQPFQIQRLYGKEGILPQASTCFNLLLLPKYASYEQLREKLLFAVTETSGFGKA</sequence>
<dbReference type="SMART" id="SM00119">
    <property type="entry name" value="HECTc"/>
    <property type="match status" value="1"/>
</dbReference>
<dbReference type="CDD" id="cd14291">
    <property type="entry name" value="UBA1_NUB1_like"/>
    <property type="match status" value="1"/>
</dbReference>
<dbReference type="EMBL" id="JBBXJM010000001">
    <property type="protein sequence ID" value="KAL1412361.1"/>
    <property type="molecule type" value="Genomic_DNA"/>
</dbReference>
<comment type="similarity">
    <text evidence="6">Belongs to the UPL family. TOM1/PTR1 subfamily.</text>
</comment>
<comment type="catalytic activity">
    <reaction evidence="1">
        <text>S-ubiquitinyl-[E2 ubiquitin-conjugating enzyme]-L-cysteine + [acceptor protein]-L-lysine = [E2 ubiquitin-conjugating enzyme]-L-cysteine + N(6)-ubiquitinyl-[acceptor protein]-L-lysine.</text>
        <dbReference type="EC" id="2.3.2.26"/>
    </reaction>
</comment>
<feature type="region of interest" description="Disordered" evidence="8">
    <location>
        <begin position="1996"/>
        <end position="2160"/>
    </location>
</feature>
<proteinExistence type="inferred from homology"/>
<dbReference type="CDD" id="cd00078">
    <property type="entry name" value="HECTc"/>
    <property type="match status" value="1"/>
</dbReference>
<evidence type="ECO:0000256" key="5">
    <source>
        <dbReference type="ARBA" id="ARBA00022786"/>
    </source>
</evidence>
<accession>A0ABR3QCA1</accession>
<evidence type="ECO:0000256" key="6">
    <source>
        <dbReference type="ARBA" id="ARBA00034494"/>
    </source>
</evidence>
<dbReference type="InterPro" id="IPR009060">
    <property type="entry name" value="UBA-like_sf"/>
</dbReference>
<comment type="caution">
    <text evidence="11">The sequence shown here is derived from an EMBL/GenBank/DDBJ whole genome shotgun (WGS) entry which is preliminary data.</text>
</comment>
<dbReference type="PROSITE" id="PS50030">
    <property type="entry name" value="UBA"/>
    <property type="match status" value="1"/>
</dbReference>
<keyword evidence="11" id="KW-0012">Acyltransferase</keyword>
<gene>
    <name evidence="11" type="primary">TOM1</name>
    <name evidence="11" type="ORF">Q8F55_000105</name>
</gene>
<dbReference type="InterPro" id="IPR050409">
    <property type="entry name" value="E3_ubiq-protein_ligase"/>
</dbReference>
<dbReference type="SMART" id="SM00165">
    <property type="entry name" value="UBA"/>
    <property type="match status" value="1"/>
</dbReference>
<dbReference type="InterPro" id="IPR010314">
    <property type="entry name" value="E3_Ub_ligase_DUF913"/>
</dbReference>
<feature type="region of interest" description="Disordered" evidence="8">
    <location>
        <begin position="936"/>
        <end position="1000"/>
    </location>
</feature>
<dbReference type="SUPFAM" id="SSF48371">
    <property type="entry name" value="ARM repeat"/>
    <property type="match status" value="1"/>
</dbReference>
<dbReference type="Pfam" id="PF00632">
    <property type="entry name" value="HECT"/>
    <property type="match status" value="1"/>
</dbReference>
<evidence type="ECO:0000313" key="11">
    <source>
        <dbReference type="EMBL" id="KAL1412361.1"/>
    </source>
</evidence>
<dbReference type="SUPFAM" id="SSF56204">
    <property type="entry name" value="Hect, E3 ligase catalytic domain"/>
    <property type="match status" value="1"/>
</dbReference>
<dbReference type="Pfam" id="PF06025">
    <property type="entry name" value="DUF913"/>
    <property type="match status" value="1"/>
</dbReference>
<feature type="region of interest" description="Disordered" evidence="8">
    <location>
        <begin position="2341"/>
        <end position="2361"/>
    </location>
</feature>
<keyword evidence="5 7" id="KW-0833">Ubl conjugation pathway</keyword>
<dbReference type="PANTHER" id="PTHR11254">
    <property type="entry name" value="HECT DOMAIN UBIQUITIN-PROTEIN LIGASE"/>
    <property type="match status" value="1"/>
</dbReference>
<feature type="compositionally biased region" description="Low complexity" evidence="8">
    <location>
        <begin position="971"/>
        <end position="987"/>
    </location>
</feature>
<dbReference type="Gene3D" id="3.90.1750.10">
    <property type="entry name" value="Hect, E3 ligase catalytic domains"/>
    <property type="match status" value="1"/>
</dbReference>
<feature type="region of interest" description="Disordered" evidence="8">
    <location>
        <begin position="2206"/>
        <end position="2229"/>
    </location>
</feature>
<dbReference type="RefSeq" id="XP_069212305.1">
    <property type="nucleotide sequence ID" value="XM_069348761.1"/>
</dbReference>
<feature type="region of interest" description="Disordered" evidence="8">
    <location>
        <begin position="1691"/>
        <end position="1729"/>
    </location>
</feature>
<dbReference type="PROSITE" id="PS50237">
    <property type="entry name" value="HECT"/>
    <property type="match status" value="1"/>
</dbReference>
<dbReference type="InterPro" id="IPR000569">
    <property type="entry name" value="HECT_dom"/>
</dbReference>
<feature type="region of interest" description="Disordered" evidence="8">
    <location>
        <begin position="1313"/>
        <end position="1409"/>
    </location>
</feature>
<reference evidence="11 12" key="1">
    <citation type="submission" date="2023-08" db="EMBL/GenBank/DDBJ databases">
        <title>Annotated Genome Sequence of Vanrija albida AlHP1.</title>
        <authorList>
            <person name="Herzog R."/>
        </authorList>
    </citation>
    <scope>NUCLEOTIDE SEQUENCE [LARGE SCALE GENOMIC DNA]</scope>
    <source>
        <strain evidence="11 12">AlHP1</strain>
    </source>
</reference>
<dbReference type="InterPro" id="IPR035983">
    <property type="entry name" value="Hect_E3_ubiquitin_ligase"/>
</dbReference>
<dbReference type="Pfam" id="PF06012">
    <property type="entry name" value="DUF908"/>
    <property type="match status" value="1"/>
</dbReference>
<dbReference type="GO" id="GO:0061630">
    <property type="term" value="F:ubiquitin protein ligase activity"/>
    <property type="evidence" value="ECO:0007669"/>
    <property type="project" value="UniProtKB-EC"/>
</dbReference>
<comment type="pathway">
    <text evidence="2">Protein modification; protein ubiquitination.</text>
</comment>
<feature type="region of interest" description="Disordered" evidence="8">
    <location>
        <begin position="2525"/>
        <end position="2552"/>
    </location>
</feature>
<dbReference type="InterPro" id="IPR010309">
    <property type="entry name" value="E3_Ub_ligase_DUF908"/>
</dbReference>
<evidence type="ECO:0000313" key="12">
    <source>
        <dbReference type="Proteomes" id="UP001565368"/>
    </source>
</evidence>
<protein>
    <recommendedName>
        <fullName evidence="3">HECT-type E3 ubiquitin transferase</fullName>
        <ecNumber evidence="3">2.3.2.26</ecNumber>
    </recommendedName>
</protein>
<dbReference type="PANTHER" id="PTHR11254:SF67">
    <property type="entry name" value="E3 UBIQUITIN-PROTEIN LIGASE HUWE1"/>
    <property type="match status" value="1"/>
</dbReference>
<dbReference type="Gene3D" id="3.30.2410.10">
    <property type="entry name" value="Hect, E3 ligase catalytic domain"/>
    <property type="match status" value="1"/>
</dbReference>
<keyword evidence="4 11" id="KW-0808">Transferase</keyword>
<dbReference type="InterPro" id="IPR015940">
    <property type="entry name" value="UBA"/>
</dbReference>
<organism evidence="11 12">
    <name type="scientific">Vanrija albida</name>
    <dbReference type="NCBI Taxonomy" id="181172"/>
    <lineage>
        <taxon>Eukaryota</taxon>
        <taxon>Fungi</taxon>
        <taxon>Dikarya</taxon>
        <taxon>Basidiomycota</taxon>
        <taxon>Agaricomycotina</taxon>
        <taxon>Tremellomycetes</taxon>
        <taxon>Trichosporonales</taxon>
        <taxon>Trichosporonaceae</taxon>
        <taxon>Vanrija</taxon>
    </lineage>
</organism>
<feature type="compositionally biased region" description="Basic and acidic residues" evidence="8">
    <location>
        <begin position="1399"/>
        <end position="1409"/>
    </location>
</feature>
<feature type="compositionally biased region" description="Basic and acidic residues" evidence="8">
    <location>
        <begin position="2525"/>
        <end position="2534"/>
    </location>
</feature>
<dbReference type="InterPro" id="IPR016024">
    <property type="entry name" value="ARM-type_fold"/>
</dbReference>
<dbReference type="Gene3D" id="3.30.2160.10">
    <property type="entry name" value="Hect, E3 ligase catalytic domain"/>
    <property type="match status" value="1"/>
</dbReference>
<evidence type="ECO:0000256" key="7">
    <source>
        <dbReference type="PROSITE-ProRule" id="PRU00104"/>
    </source>
</evidence>
<dbReference type="EC" id="2.3.2.26" evidence="3"/>
<feature type="compositionally biased region" description="Acidic residues" evidence="8">
    <location>
        <begin position="2143"/>
        <end position="2160"/>
    </location>
</feature>
<dbReference type="Pfam" id="PF00627">
    <property type="entry name" value="UBA"/>
    <property type="match status" value="1"/>
</dbReference>
<feature type="active site" description="Glycyl thioester intermediate" evidence="7">
    <location>
        <position position="3523"/>
    </location>
</feature>
<evidence type="ECO:0000256" key="4">
    <source>
        <dbReference type="ARBA" id="ARBA00022679"/>
    </source>
</evidence>
<feature type="compositionally biased region" description="Acidic residues" evidence="8">
    <location>
        <begin position="2049"/>
        <end position="2116"/>
    </location>
</feature>
<dbReference type="Proteomes" id="UP001565368">
    <property type="component" value="Unassembled WGS sequence"/>
</dbReference>
<evidence type="ECO:0000256" key="3">
    <source>
        <dbReference type="ARBA" id="ARBA00012485"/>
    </source>
</evidence>
<dbReference type="Gene3D" id="1.10.8.10">
    <property type="entry name" value="DNA helicase RuvA subunit, C-terminal domain"/>
    <property type="match status" value="1"/>
</dbReference>
<dbReference type="InterPro" id="IPR025527">
    <property type="entry name" value="HUWE1/Rev1_UBM"/>
</dbReference>